<dbReference type="OrthoDB" id="9813184at2"/>
<feature type="domain" description="Glycoside hydrolase 35 catalytic" evidence="3">
    <location>
        <begin position="41"/>
        <end position="395"/>
    </location>
</feature>
<gene>
    <name evidence="4" type="ORF">DFQ01_115103</name>
</gene>
<dbReference type="PRINTS" id="PR00742">
    <property type="entry name" value="GLHYDRLASE35"/>
</dbReference>
<evidence type="ECO:0000256" key="2">
    <source>
        <dbReference type="RuleBase" id="RU003679"/>
    </source>
</evidence>
<dbReference type="EMBL" id="QGTQ01000015">
    <property type="protein sequence ID" value="PWV99387.1"/>
    <property type="molecule type" value="Genomic_DNA"/>
</dbReference>
<dbReference type="AlphaFoldDB" id="A0A2V2YQR8"/>
<dbReference type="PANTHER" id="PTHR23421">
    <property type="entry name" value="BETA-GALACTOSIDASE RELATED"/>
    <property type="match status" value="1"/>
</dbReference>
<evidence type="ECO:0000313" key="5">
    <source>
        <dbReference type="Proteomes" id="UP000246635"/>
    </source>
</evidence>
<evidence type="ECO:0000313" key="4">
    <source>
        <dbReference type="EMBL" id="PWV99387.1"/>
    </source>
</evidence>
<protein>
    <submittedName>
        <fullName evidence="4">Glycosyl hydrolase family 35</fullName>
    </submittedName>
</protein>
<comment type="similarity">
    <text evidence="1 2">Belongs to the glycosyl hydrolase 35 family.</text>
</comment>
<dbReference type="SUPFAM" id="SSF51445">
    <property type="entry name" value="(Trans)glycosidases"/>
    <property type="match status" value="1"/>
</dbReference>
<evidence type="ECO:0000256" key="1">
    <source>
        <dbReference type="ARBA" id="ARBA00009809"/>
    </source>
</evidence>
<keyword evidence="5" id="KW-1185">Reference proteome</keyword>
<evidence type="ECO:0000259" key="3">
    <source>
        <dbReference type="Pfam" id="PF01301"/>
    </source>
</evidence>
<comment type="caution">
    <text evidence="4">The sequence shown here is derived from an EMBL/GenBank/DDBJ whole genome shotgun (WGS) entry which is preliminary data.</text>
</comment>
<accession>A0A2V2YQR8</accession>
<dbReference type="Gene3D" id="3.20.20.80">
    <property type="entry name" value="Glycosidases"/>
    <property type="match status" value="1"/>
</dbReference>
<dbReference type="Proteomes" id="UP000246635">
    <property type="component" value="Unassembled WGS sequence"/>
</dbReference>
<name>A0A2V2YQR8_9BACL</name>
<reference evidence="4 5" key="1">
    <citation type="submission" date="2018-05" db="EMBL/GenBank/DDBJ databases">
        <title>Genomic Encyclopedia of Type Strains, Phase III (KMG-III): the genomes of soil and plant-associated and newly described type strains.</title>
        <authorList>
            <person name="Whitman W."/>
        </authorList>
    </citation>
    <scope>NUCLEOTIDE SEQUENCE [LARGE SCALE GENOMIC DNA]</scope>
    <source>
        <strain evidence="4 5">CECT 5696</strain>
    </source>
</reference>
<dbReference type="Pfam" id="PF01301">
    <property type="entry name" value="Glyco_hydro_35"/>
    <property type="match status" value="1"/>
</dbReference>
<dbReference type="RefSeq" id="WP_110045390.1">
    <property type="nucleotide sequence ID" value="NZ_CP054612.1"/>
</dbReference>
<organism evidence="4 5">
    <name type="scientific">Paenibacillus cellulosilyticus</name>
    <dbReference type="NCBI Taxonomy" id="375489"/>
    <lineage>
        <taxon>Bacteria</taxon>
        <taxon>Bacillati</taxon>
        <taxon>Bacillota</taxon>
        <taxon>Bacilli</taxon>
        <taxon>Bacillales</taxon>
        <taxon>Paenibacillaceae</taxon>
        <taxon>Paenibacillus</taxon>
    </lineage>
</organism>
<keyword evidence="4" id="KW-0378">Hydrolase</keyword>
<dbReference type="GO" id="GO:0005975">
    <property type="term" value="P:carbohydrate metabolic process"/>
    <property type="evidence" value="ECO:0007669"/>
    <property type="project" value="InterPro"/>
</dbReference>
<proteinExistence type="inferred from homology"/>
<dbReference type="InterPro" id="IPR001944">
    <property type="entry name" value="Glycoside_Hdrlase_35"/>
</dbReference>
<sequence length="786" mass="89485">MSRYRIDAREDRKAITPKPNYLEGTNPSGDRISFTNYYMEQNGRPFFGICGEFHYSRYKESLWEDELIKMKMGGINIVCTYIFWNIHEEVQGEFDWSGRRNLRQFVELCAKHDLQVIIRIGPFCHGEIRNGGMPDWLYGQPFEIRSNDERYLVHVRRLYRTISEQVQGLLYKQGGPIIGTQIENEHGHSAAQWAMTTGISNQWMTTGLDGEDHMRLLKKIAVEVGIETPLYTCTAWGGANAPADEMLPLWGGYSHWPWIYYEHDRFGEMNEHPATPEYIFRDKHNNAVPKSYNFEPLYVPEDYPYACCEMGGGMTPFYRYRFDFPYNSVPAMTGIKVAEGCNLIGYYMYHGGSNPTGKRELYLNDLATPKISYDFNACIGEFGQVRESYHRTRLQHYSYRAFEQWLCRTKTILPGDTSTMDPYDTDTLRYAVRAADGSGLLFMNNYQDHAVTHDLSVEDGVTVVTRDKELRFPLEGPLKLGKDSYAMLPYRFDLDGIMLEQATVQPITRLEAAGAIYYFFTSPKGMPPEYVFASDTLTVLEAGAAQVDQHGGVMVIYPSMIDLQPITLRSSAGQTVYIVTLSDEESLGFWKTELWGKERIILTSSNLLVGNDQVKLEITGSAEATMRIFPDIEALPQVAGGELLDRTEQGLFTSYRFRIPTHEVRFELERVADDRAMVSFAEGAFDGLKEALLRIDYKGDIGYAFMGSELINDNFSNGNTWEIGLKQIGEQLVQRGLSLYISPIRRGSTVNSNTTMAGWSENAAETIAQLDRISIESVYELILNKG</sequence>
<dbReference type="InterPro" id="IPR031330">
    <property type="entry name" value="Gly_Hdrlase_35_cat"/>
</dbReference>
<dbReference type="GO" id="GO:0004553">
    <property type="term" value="F:hydrolase activity, hydrolyzing O-glycosyl compounds"/>
    <property type="evidence" value="ECO:0007669"/>
    <property type="project" value="InterPro"/>
</dbReference>
<dbReference type="InterPro" id="IPR017853">
    <property type="entry name" value="GH"/>
</dbReference>